<proteinExistence type="predicted"/>
<dbReference type="AlphaFoldDB" id="A0A7K0ESD5"/>
<dbReference type="Proteomes" id="UP000441754">
    <property type="component" value="Unassembled WGS sequence"/>
</dbReference>
<gene>
    <name evidence="1" type="ORF">GJJ30_24240</name>
</gene>
<evidence type="ECO:0000313" key="2">
    <source>
        <dbReference type="Proteomes" id="UP000441754"/>
    </source>
</evidence>
<comment type="caution">
    <text evidence="1">The sequence shown here is derived from an EMBL/GenBank/DDBJ whole genome shotgun (WGS) entry which is preliminary data.</text>
</comment>
<dbReference type="RefSeq" id="WP_154177775.1">
    <property type="nucleotide sequence ID" value="NZ_WJXZ01000014.1"/>
</dbReference>
<sequence length="66" mass="7574">MRRFEYRALEVPTGGFWGGKVESQEIVLKLNELGEEGWEISTSFSTNLYEGKTHSVILILKRELAE</sequence>
<organism evidence="1 2">
    <name type="scientific">Larkinella terrae</name>
    <dbReference type="NCBI Taxonomy" id="2025311"/>
    <lineage>
        <taxon>Bacteria</taxon>
        <taxon>Pseudomonadati</taxon>
        <taxon>Bacteroidota</taxon>
        <taxon>Cytophagia</taxon>
        <taxon>Cytophagales</taxon>
        <taxon>Spirosomataceae</taxon>
        <taxon>Larkinella</taxon>
    </lineage>
</organism>
<keyword evidence="2" id="KW-1185">Reference proteome</keyword>
<dbReference type="OrthoDB" id="5432776at2"/>
<dbReference type="InterPro" id="IPR025234">
    <property type="entry name" value="YjzH-like"/>
</dbReference>
<name>A0A7K0ESD5_9BACT</name>
<dbReference type="EMBL" id="WJXZ01000014">
    <property type="protein sequence ID" value="MRS64431.1"/>
    <property type="molecule type" value="Genomic_DNA"/>
</dbReference>
<accession>A0A7K0ESD5</accession>
<protein>
    <submittedName>
        <fullName evidence="1">DUF4177 domain-containing protein</fullName>
    </submittedName>
</protein>
<reference evidence="1 2" key="1">
    <citation type="journal article" date="2018" name="Antonie Van Leeuwenhoek">
        <title>Larkinella terrae sp. nov., isolated from soil on Jeju Island, South Korea.</title>
        <authorList>
            <person name="Ten L.N."/>
            <person name="Jeon J."/>
            <person name="Park S.J."/>
            <person name="Park S."/>
            <person name="Lee S.Y."/>
            <person name="Kim M.K."/>
            <person name="Jung H.Y."/>
        </authorList>
    </citation>
    <scope>NUCLEOTIDE SEQUENCE [LARGE SCALE GENOMIC DNA]</scope>
    <source>
        <strain evidence="1 2">KCTC 52001</strain>
    </source>
</reference>
<evidence type="ECO:0000313" key="1">
    <source>
        <dbReference type="EMBL" id="MRS64431.1"/>
    </source>
</evidence>
<dbReference type="Pfam" id="PF13783">
    <property type="entry name" value="DUF4177"/>
    <property type="match status" value="1"/>
</dbReference>